<dbReference type="Pfam" id="PF03171">
    <property type="entry name" value="2OG-FeII_Oxy"/>
    <property type="match status" value="1"/>
</dbReference>
<dbReference type="InterPro" id="IPR050231">
    <property type="entry name" value="Iron_ascorbate_oxido_reductase"/>
</dbReference>
<dbReference type="eggNOG" id="KOG0143">
    <property type="taxonomic scope" value="Eukaryota"/>
</dbReference>
<feature type="domain" description="Fe2OG dioxygenase" evidence="2">
    <location>
        <begin position="1"/>
        <end position="94"/>
    </location>
</feature>
<accession>R8BVJ4</accession>
<dbReference type="PANTHER" id="PTHR47990">
    <property type="entry name" value="2-OXOGLUTARATE (2OG) AND FE(II)-DEPENDENT OXYGENASE SUPERFAMILY PROTEIN-RELATED"/>
    <property type="match status" value="1"/>
</dbReference>
<dbReference type="Proteomes" id="UP000014074">
    <property type="component" value="Unassembled WGS sequence"/>
</dbReference>
<dbReference type="Gene3D" id="2.60.120.330">
    <property type="entry name" value="B-lactam Antibiotic, Isopenicillin N Synthase, Chain"/>
    <property type="match status" value="1"/>
</dbReference>
<dbReference type="HOGENOM" id="CLU_1587653_0_0_1"/>
<dbReference type="SUPFAM" id="SSF51197">
    <property type="entry name" value="Clavaminate synthase-like"/>
    <property type="match status" value="1"/>
</dbReference>
<dbReference type="RefSeq" id="XP_007911950.1">
    <property type="nucleotide sequence ID" value="XM_007913759.1"/>
</dbReference>
<sequence>MQYYPIQDLNEQSSISPHADYGGFTLLYQDQVGGLEVLNANGIWVPAPPKEHAYIVNTGSYMEVLSNGRFPATVHRAFGNPSCERYSLPFFFNPDPDITIAPHPKLLVAGIKPAFEPQNVSRRQIKGLMTNRPDHPFFKKLRALGLKEEKLTFELVSKPIEEIVALNS</sequence>
<dbReference type="GeneID" id="19321297"/>
<evidence type="ECO:0000259" key="2">
    <source>
        <dbReference type="PROSITE" id="PS51471"/>
    </source>
</evidence>
<dbReference type="AlphaFoldDB" id="R8BVJ4"/>
<protein>
    <submittedName>
        <fullName evidence="3">Putative 2og-fe oxygenase protein</fullName>
    </submittedName>
</protein>
<proteinExistence type="inferred from homology"/>
<dbReference type="InterPro" id="IPR027443">
    <property type="entry name" value="IPNS-like_sf"/>
</dbReference>
<dbReference type="PRINTS" id="PR00682">
    <property type="entry name" value="IPNSYNTHASE"/>
</dbReference>
<organism evidence="3 4">
    <name type="scientific">Phaeoacremonium minimum (strain UCR-PA7)</name>
    <name type="common">Esca disease fungus</name>
    <name type="synonym">Togninia minima</name>
    <dbReference type="NCBI Taxonomy" id="1286976"/>
    <lineage>
        <taxon>Eukaryota</taxon>
        <taxon>Fungi</taxon>
        <taxon>Dikarya</taxon>
        <taxon>Ascomycota</taxon>
        <taxon>Pezizomycotina</taxon>
        <taxon>Sordariomycetes</taxon>
        <taxon>Sordariomycetidae</taxon>
        <taxon>Togniniales</taxon>
        <taxon>Togniniaceae</taxon>
        <taxon>Phaeoacremonium</taxon>
    </lineage>
</organism>
<name>R8BVJ4_PHAM7</name>
<reference evidence="4" key="1">
    <citation type="journal article" date="2013" name="Genome Announc.">
        <title>Draft genome sequence of the ascomycete Phaeoacremonium aleophilum strain UCR-PA7, a causal agent of the esca disease complex in grapevines.</title>
        <authorList>
            <person name="Blanco-Ulate B."/>
            <person name="Rolshausen P."/>
            <person name="Cantu D."/>
        </authorList>
    </citation>
    <scope>NUCLEOTIDE SEQUENCE [LARGE SCALE GENOMIC DNA]</scope>
    <source>
        <strain evidence="4">UCR-PA7</strain>
    </source>
</reference>
<dbReference type="KEGG" id="tmn:UCRPA7_1172"/>
<comment type="similarity">
    <text evidence="1">Belongs to the iron/ascorbate-dependent oxidoreductase family.</text>
</comment>
<evidence type="ECO:0000256" key="1">
    <source>
        <dbReference type="ARBA" id="ARBA00008056"/>
    </source>
</evidence>
<gene>
    <name evidence="3" type="ORF">UCRPA7_1172</name>
</gene>
<dbReference type="OrthoDB" id="288590at2759"/>
<evidence type="ECO:0000313" key="4">
    <source>
        <dbReference type="Proteomes" id="UP000014074"/>
    </source>
</evidence>
<dbReference type="PROSITE" id="PS51471">
    <property type="entry name" value="FE2OG_OXY"/>
    <property type="match status" value="1"/>
</dbReference>
<dbReference type="InterPro" id="IPR044861">
    <property type="entry name" value="IPNS-like_FE2OG_OXY"/>
</dbReference>
<keyword evidence="4" id="KW-1185">Reference proteome</keyword>
<dbReference type="InterPro" id="IPR005123">
    <property type="entry name" value="Oxoglu/Fe-dep_dioxygenase_dom"/>
</dbReference>
<dbReference type="EMBL" id="KB932835">
    <property type="protein sequence ID" value="EOO03324.1"/>
    <property type="molecule type" value="Genomic_DNA"/>
</dbReference>
<evidence type="ECO:0000313" key="3">
    <source>
        <dbReference type="EMBL" id="EOO03324.1"/>
    </source>
</evidence>